<organism evidence="5 6">
    <name type="scientific">Reichenbachiella ulvae</name>
    <dbReference type="NCBI Taxonomy" id="2980104"/>
    <lineage>
        <taxon>Bacteria</taxon>
        <taxon>Pseudomonadati</taxon>
        <taxon>Bacteroidota</taxon>
        <taxon>Cytophagia</taxon>
        <taxon>Cytophagales</taxon>
        <taxon>Reichenbachiellaceae</taxon>
        <taxon>Reichenbachiella</taxon>
    </lineage>
</organism>
<dbReference type="Pfam" id="PF00248">
    <property type="entry name" value="Aldo_ket_red"/>
    <property type="match status" value="1"/>
</dbReference>
<evidence type="ECO:0000256" key="2">
    <source>
        <dbReference type="ARBA" id="ARBA00022857"/>
    </source>
</evidence>
<dbReference type="PANTHER" id="PTHR43827:SF3">
    <property type="entry name" value="NADP-DEPENDENT OXIDOREDUCTASE DOMAIN-CONTAINING PROTEIN"/>
    <property type="match status" value="1"/>
</dbReference>
<dbReference type="InterPro" id="IPR023210">
    <property type="entry name" value="NADP_OxRdtase_dom"/>
</dbReference>
<keyword evidence="2" id="KW-0521">NADP</keyword>
<evidence type="ECO:0000256" key="1">
    <source>
        <dbReference type="ARBA" id="ARBA00007905"/>
    </source>
</evidence>
<keyword evidence="3" id="KW-0560">Oxidoreductase</keyword>
<dbReference type="EMBL" id="JAOYOD010000001">
    <property type="protein sequence ID" value="MCV9387756.1"/>
    <property type="molecule type" value="Genomic_DNA"/>
</dbReference>
<protein>
    <submittedName>
        <fullName evidence="5">Aldo/keto reductase</fullName>
    </submittedName>
</protein>
<dbReference type="SUPFAM" id="SSF51430">
    <property type="entry name" value="NAD(P)-linked oxidoreductase"/>
    <property type="match status" value="1"/>
</dbReference>
<gene>
    <name evidence="5" type="ORF">N7U62_13825</name>
</gene>
<name>A0ABT3CVN2_9BACT</name>
<dbReference type="Proteomes" id="UP001300692">
    <property type="component" value="Unassembled WGS sequence"/>
</dbReference>
<comment type="similarity">
    <text evidence="1">Belongs to the aldo/keto reductase family.</text>
</comment>
<dbReference type="PIRSF" id="PIRSF000097">
    <property type="entry name" value="AKR"/>
    <property type="match status" value="1"/>
</dbReference>
<dbReference type="PANTHER" id="PTHR43827">
    <property type="entry name" value="2,5-DIKETO-D-GLUCONIC ACID REDUCTASE"/>
    <property type="match status" value="1"/>
</dbReference>
<evidence type="ECO:0000313" key="5">
    <source>
        <dbReference type="EMBL" id="MCV9387756.1"/>
    </source>
</evidence>
<dbReference type="InterPro" id="IPR036812">
    <property type="entry name" value="NAD(P)_OxRdtase_dom_sf"/>
</dbReference>
<evidence type="ECO:0000313" key="6">
    <source>
        <dbReference type="Proteomes" id="UP001300692"/>
    </source>
</evidence>
<sequence length="254" mass="28931">MPILGFGTNTLKGEIGINSVAHAIRSGYRLIDTATIYGNEQFVGEGIKQSGIDRKELFVTTKMWVDDYPDPKAAFETSLKKLQTDYVDLYLLHRPRGAVKKAWLAMEKLYKEGKIKAIGISNFEPKQIEELLSYATVKPAVNQIETHAFYHQYEAIPALKSLGIQHEAWSPLAEGRNQIFSNEVLARIGKQYNKSNAQVSLRWHYQRGIVAIPRSSNQAHIKENLEIFDFELSEKDLKMMEGLDLNKTQFPEWG</sequence>
<dbReference type="InterPro" id="IPR020471">
    <property type="entry name" value="AKR"/>
</dbReference>
<accession>A0ABT3CVN2</accession>
<evidence type="ECO:0000259" key="4">
    <source>
        <dbReference type="Pfam" id="PF00248"/>
    </source>
</evidence>
<evidence type="ECO:0000256" key="3">
    <source>
        <dbReference type="ARBA" id="ARBA00023002"/>
    </source>
</evidence>
<dbReference type="PRINTS" id="PR00069">
    <property type="entry name" value="ALDKETRDTASE"/>
</dbReference>
<dbReference type="InterPro" id="IPR018170">
    <property type="entry name" value="Aldo/ket_reductase_CS"/>
</dbReference>
<reference evidence="5 6" key="1">
    <citation type="submission" date="2022-10" db="EMBL/GenBank/DDBJ databases">
        <title>Comparative genomics and taxonomic characterization of three novel marine species of genus Reichenbachiella exhibiting antioxidant and polysaccharide degradation activities.</title>
        <authorList>
            <person name="Muhammad N."/>
            <person name="Lee Y.-J."/>
            <person name="Ko J."/>
            <person name="Kim S.-G."/>
        </authorList>
    </citation>
    <scope>NUCLEOTIDE SEQUENCE [LARGE SCALE GENOMIC DNA]</scope>
    <source>
        <strain evidence="5 6">ABR2-5</strain>
    </source>
</reference>
<dbReference type="Gene3D" id="3.20.20.100">
    <property type="entry name" value="NADP-dependent oxidoreductase domain"/>
    <property type="match status" value="1"/>
</dbReference>
<comment type="caution">
    <text evidence="5">The sequence shown here is derived from an EMBL/GenBank/DDBJ whole genome shotgun (WGS) entry which is preliminary data.</text>
</comment>
<dbReference type="PROSITE" id="PS00062">
    <property type="entry name" value="ALDOKETO_REDUCTASE_2"/>
    <property type="match status" value="1"/>
</dbReference>
<feature type="domain" description="NADP-dependent oxidoreductase" evidence="4">
    <location>
        <begin position="4"/>
        <end position="243"/>
    </location>
</feature>
<dbReference type="PROSITE" id="PS00798">
    <property type="entry name" value="ALDOKETO_REDUCTASE_1"/>
    <property type="match status" value="1"/>
</dbReference>
<keyword evidence="6" id="KW-1185">Reference proteome</keyword>
<proteinExistence type="inferred from homology"/>